<keyword evidence="9" id="KW-1133">Transmembrane helix</keyword>
<keyword evidence="3 7" id="KW-0479">Metal-binding</keyword>
<dbReference type="InterPro" id="IPR001128">
    <property type="entry name" value="Cyt_P450"/>
</dbReference>
<dbReference type="Gene3D" id="1.10.630.10">
    <property type="entry name" value="Cytochrome P450"/>
    <property type="match status" value="1"/>
</dbReference>
<dbReference type="InterPro" id="IPR017972">
    <property type="entry name" value="Cyt_P450_CS"/>
</dbReference>
<dbReference type="InterPro" id="IPR050651">
    <property type="entry name" value="Plant_Cytochrome_P450_Monoox"/>
</dbReference>
<name>A0A9Q0FV00_9ROSI</name>
<reference evidence="10" key="2">
    <citation type="journal article" date="2023" name="Plants (Basel)">
        <title>Annotation of the Turnera subulata (Passifloraceae) Draft Genome Reveals the S-Locus Evolved after the Divergence of Turneroideae from Passifloroideae in a Stepwise Manner.</title>
        <authorList>
            <person name="Henning P.M."/>
            <person name="Roalson E.H."/>
            <person name="Mir W."/>
            <person name="McCubbin A.G."/>
            <person name="Shore J.S."/>
        </authorList>
    </citation>
    <scope>NUCLEOTIDE SEQUENCE</scope>
    <source>
        <strain evidence="10">F60SS</strain>
    </source>
</reference>
<dbReference type="PANTHER" id="PTHR47947">
    <property type="entry name" value="CYTOCHROME P450 82C3-RELATED"/>
    <property type="match status" value="1"/>
</dbReference>
<dbReference type="FunFam" id="1.10.630.10:FF:000026">
    <property type="entry name" value="Cytochrome P450 82C4"/>
    <property type="match status" value="1"/>
</dbReference>
<feature type="transmembrane region" description="Helical" evidence="9">
    <location>
        <begin position="256"/>
        <end position="275"/>
    </location>
</feature>
<dbReference type="PANTHER" id="PTHR47947:SF29">
    <property type="entry name" value="CYTOCHROME P450 CYP82D47-LIKE"/>
    <property type="match status" value="1"/>
</dbReference>
<evidence type="ECO:0000313" key="11">
    <source>
        <dbReference type="Proteomes" id="UP001141552"/>
    </source>
</evidence>
<comment type="caution">
    <text evidence="10">The sequence shown here is derived from an EMBL/GenBank/DDBJ whole genome shotgun (WGS) entry which is preliminary data.</text>
</comment>
<dbReference type="GO" id="GO:0020037">
    <property type="term" value="F:heme binding"/>
    <property type="evidence" value="ECO:0007669"/>
    <property type="project" value="InterPro"/>
</dbReference>
<dbReference type="InterPro" id="IPR036396">
    <property type="entry name" value="Cyt_P450_sf"/>
</dbReference>
<dbReference type="PRINTS" id="PR00463">
    <property type="entry name" value="EP450I"/>
</dbReference>
<evidence type="ECO:0000256" key="4">
    <source>
        <dbReference type="ARBA" id="ARBA00023002"/>
    </source>
</evidence>
<feature type="transmembrane region" description="Helical" evidence="9">
    <location>
        <begin position="39"/>
        <end position="60"/>
    </location>
</feature>
<evidence type="ECO:0000256" key="3">
    <source>
        <dbReference type="ARBA" id="ARBA00022723"/>
    </source>
</evidence>
<keyword evidence="9" id="KW-0812">Transmembrane</keyword>
<dbReference type="SUPFAM" id="SSF48264">
    <property type="entry name" value="Cytochrome P450"/>
    <property type="match status" value="1"/>
</dbReference>
<dbReference type="PRINTS" id="PR00385">
    <property type="entry name" value="P450"/>
</dbReference>
<evidence type="ECO:0000256" key="7">
    <source>
        <dbReference type="PIRSR" id="PIRSR602401-1"/>
    </source>
</evidence>
<evidence type="ECO:0008006" key="12">
    <source>
        <dbReference type="Google" id="ProtNLM"/>
    </source>
</evidence>
<dbReference type="Pfam" id="PF00067">
    <property type="entry name" value="p450"/>
    <property type="match status" value="1"/>
</dbReference>
<feature type="binding site" description="axial binding residue" evidence="7">
    <location>
        <position position="492"/>
    </location>
    <ligand>
        <name>heme</name>
        <dbReference type="ChEBI" id="CHEBI:30413"/>
    </ligand>
    <ligandPart>
        <name>Fe</name>
        <dbReference type="ChEBI" id="CHEBI:18248"/>
    </ligandPart>
</feature>
<feature type="non-terminal residue" evidence="10">
    <location>
        <position position="547"/>
    </location>
</feature>
<keyword evidence="4 8" id="KW-0560">Oxidoreductase</keyword>
<dbReference type="AlphaFoldDB" id="A0A9Q0FV00"/>
<dbReference type="CDD" id="cd20654">
    <property type="entry name" value="CYP82"/>
    <property type="match status" value="1"/>
</dbReference>
<comment type="cofactor">
    <cofactor evidence="7">
        <name>heme</name>
        <dbReference type="ChEBI" id="CHEBI:30413"/>
    </cofactor>
</comment>
<evidence type="ECO:0000256" key="6">
    <source>
        <dbReference type="ARBA" id="ARBA00023033"/>
    </source>
</evidence>
<accession>A0A9Q0FV00</accession>
<keyword evidence="6 8" id="KW-0503">Monooxygenase</keyword>
<evidence type="ECO:0000313" key="10">
    <source>
        <dbReference type="EMBL" id="KAJ4838353.1"/>
    </source>
</evidence>
<dbReference type="Proteomes" id="UP001141552">
    <property type="component" value="Unassembled WGS sequence"/>
</dbReference>
<dbReference type="EMBL" id="JAKUCV010003577">
    <property type="protein sequence ID" value="KAJ4838353.1"/>
    <property type="molecule type" value="Genomic_DNA"/>
</dbReference>
<evidence type="ECO:0000256" key="2">
    <source>
        <dbReference type="ARBA" id="ARBA00022617"/>
    </source>
</evidence>
<keyword evidence="9" id="KW-0472">Membrane</keyword>
<gene>
    <name evidence="10" type="ORF">Tsubulata_019992</name>
</gene>
<feature type="non-terminal residue" evidence="10">
    <location>
        <position position="1"/>
    </location>
</feature>
<dbReference type="GO" id="GO:0004497">
    <property type="term" value="F:monooxygenase activity"/>
    <property type="evidence" value="ECO:0007669"/>
    <property type="project" value="UniProtKB-KW"/>
</dbReference>
<evidence type="ECO:0000256" key="1">
    <source>
        <dbReference type="ARBA" id="ARBA00010617"/>
    </source>
</evidence>
<keyword evidence="11" id="KW-1185">Reference proteome</keyword>
<sequence length="547" mass="61578">SGGQPSLLRRLNLIEELRINKDKSSLVKPLQTLIYMDSLLQFFVTIVSTVLALGFFIHFYRFNRPYTRPCSVPQAGGAWPIIGHMHLFGSQQLLHRTLGAMADKYGSAFTIKIGSHRALVISSWEMARECLVTQDRVFSDKPTIAASKLLGYNLAMFGFARYGPFWREMRKITTIELFSSHRIDMLKHIRASELGTAIRDLYNSWSGGVLVDMKQWFGELTLNVSLRMVGGKRYFGASAACDVVEARRTQKLMRDFLHLFGVFVLSDAWPSLAWLDFIGYEKAMKRTAKELDILLGEWLGEHKLNRSRGGKDKEEQDFMDVMVNILEEANVSGFDADTINKATCLNLLLGGSDTTLVTLTWALSLLLNNQHVLKKAQEELDIHVGTDRKVDESDIKNLNYLQAIIKETLRLYPPIPIIGIRAAMEDCTLSAGYHIPAGTRLMVNAWKIQRDERVWPNPDDFQPERFLTSRKDIDFKGQNLEFIPFGSGRRSCPGLSLGLRVVHITLATLLHCFEVAKPSSEDVDMTESSGLTNLKSYATSSSSDAPA</sequence>
<comment type="similarity">
    <text evidence="1 8">Belongs to the cytochrome P450 family.</text>
</comment>
<dbReference type="OrthoDB" id="2789670at2759"/>
<reference evidence="10" key="1">
    <citation type="submission" date="2022-02" db="EMBL/GenBank/DDBJ databases">
        <authorList>
            <person name="Henning P.M."/>
            <person name="McCubbin A.G."/>
            <person name="Shore J.S."/>
        </authorList>
    </citation>
    <scope>NUCLEOTIDE SEQUENCE</scope>
    <source>
        <strain evidence="10">F60SS</strain>
        <tissue evidence="10">Leaves</tissue>
    </source>
</reference>
<proteinExistence type="inferred from homology"/>
<dbReference type="GO" id="GO:0005506">
    <property type="term" value="F:iron ion binding"/>
    <property type="evidence" value="ECO:0007669"/>
    <property type="project" value="InterPro"/>
</dbReference>
<protein>
    <recommendedName>
        <fullName evidence="12">Cytochrome P450</fullName>
    </recommendedName>
</protein>
<dbReference type="GO" id="GO:0016705">
    <property type="term" value="F:oxidoreductase activity, acting on paired donors, with incorporation or reduction of molecular oxygen"/>
    <property type="evidence" value="ECO:0007669"/>
    <property type="project" value="InterPro"/>
</dbReference>
<keyword evidence="5 7" id="KW-0408">Iron</keyword>
<evidence type="ECO:0000256" key="9">
    <source>
        <dbReference type="SAM" id="Phobius"/>
    </source>
</evidence>
<dbReference type="InterPro" id="IPR002401">
    <property type="entry name" value="Cyt_P450_E_grp-I"/>
</dbReference>
<organism evidence="10 11">
    <name type="scientific">Turnera subulata</name>
    <dbReference type="NCBI Taxonomy" id="218843"/>
    <lineage>
        <taxon>Eukaryota</taxon>
        <taxon>Viridiplantae</taxon>
        <taxon>Streptophyta</taxon>
        <taxon>Embryophyta</taxon>
        <taxon>Tracheophyta</taxon>
        <taxon>Spermatophyta</taxon>
        <taxon>Magnoliopsida</taxon>
        <taxon>eudicotyledons</taxon>
        <taxon>Gunneridae</taxon>
        <taxon>Pentapetalae</taxon>
        <taxon>rosids</taxon>
        <taxon>fabids</taxon>
        <taxon>Malpighiales</taxon>
        <taxon>Passifloraceae</taxon>
        <taxon>Turnera</taxon>
    </lineage>
</organism>
<keyword evidence="2 7" id="KW-0349">Heme</keyword>
<evidence type="ECO:0000256" key="5">
    <source>
        <dbReference type="ARBA" id="ARBA00023004"/>
    </source>
</evidence>
<evidence type="ECO:0000256" key="8">
    <source>
        <dbReference type="RuleBase" id="RU000461"/>
    </source>
</evidence>
<dbReference type="PROSITE" id="PS00086">
    <property type="entry name" value="CYTOCHROME_P450"/>
    <property type="match status" value="1"/>
</dbReference>